<keyword evidence="7 11" id="KW-0460">Magnesium</keyword>
<dbReference type="PROSITE" id="PS51273">
    <property type="entry name" value="GATASE_TYPE_1"/>
    <property type="match status" value="1"/>
</dbReference>
<dbReference type="GO" id="GO:0004359">
    <property type="term" value="F:glutaminase activity"/>
    <property type="evidence" value="ECO:0007669"/>
    <property type="project" value="RHEA"/>
</dbReference>
<protein>
    <recommendedName>
        <fullName evidence="11">CTP synthase</fullName>
        <ecNumber evidence="11">6.3.4.2</ecNumber>
    </recommendedName>
    <alternativeName>
        <fullName evidence="11">Cytidine 5'-triphosphate synthase</fullName>
    </alternativeName>
    <alternativeName>
        <fullName evidence="11">Cytidine triphosphate synthetase</fullName>
        <shortName evidence="11">CTP synthetase</shortName>
        <shortName evidence="11">CTPS</shortName>
    </alternativeName>
    <alternativeName>
        <fullName evidence="11">UTP--ammonia ligase</fullName>
    </alternativeName>
</protein>
<dbReference type="GO" id="GO:0005524">
    <property type="term" value="F:ATP binding"/>
    <property type="evidence" value="ECO:0007669"/>
    <property type="project" value="UniProtKB-KW"/>
</dbReference>
<feature type="binding site" evidence="11">
    <location>
        <begin position="187"/>
        <end position="192"/>
    </location>
    <ligand>
        <name>CTP</name>
        <dbReference type="ChEBI" id="CHEBI:37563"/>
        <note>allosteric inhibitor</note>
    </ligand>
</feature>
<evidence type="ECO:0000256" key="7">
    <source>
        <dbReference type="ARBA" id="ARBA00022842"/>
    </source>
</evidence>
<keyword evidence="9 11" id="KW-0665">Pyrimidine biosynthesis</keyword>
<feature type="binding site" evidence="11">
    <location>
        <position position="71"/>
    </location>
    <ligand>
        <name>Mg(2+)</name>
        <dbReference type="ChEBI" id="CHEBI:18420"/>
    </ligand>
</feature>
<feature type="binding site" evidence="11">
    <location>
        <begin position="14"/>
        <end position="19"/>
    </location>
    <ligand>
        <name>ATP</name>
        <dbReference type="ChEBI" id="CHEBI:30616"/>
    </ligand>
</feature>
<feature type="region of interest" description="Amidoligase domain" evidence="11">
    <location>
        <begin position="1"/>
        <end position="266"/>
    </location>
</feature>
<feature type="binding site" evidence="11">
    <location>
        <position position="360"/>
    </location>
    <ligand>
        <name>L-glutamine</name>
        <dbReference type="ChEBI" id="CHEBI:58359"/>
    </ligand>
</feature>
<comment type="miscellaneous">
    <text evidence="11">CTPSs have evolved a hybrid strategy for distinguishing between UTP and CTP. The overlapping regions of the product feedback inhibitory and substrate sites recognize a common feature in both compounds, the triphosphate moiety. To differentiate isosteric substrate and product pyrimidine rings, an additional pocket far from the expected kinase/ligase catalytic site, specifically recognizes the cytosine and ribose portions of the product inhibitor.</text>
</comment>
<evidence type="ECO:0000256" key="8">
    <source>
        <dbReference type="ARBA" id="ARBA00022962"/>
    </source>
</evidence>
<evidence type="ECO:0000256" key="6">
    <source>
        <dbReference type="ARBA" id="ARBA00022840"/>
    </source>
</evidence>
<evidence type="ECO:0000259" key="12">
    <source>
        <dbReference type="Pfam" id="PF00117"/>
    </source>
</evidence>
<comment type="function">
    <text evidence="11">Catalyzes the ATP-dependent amination of UTP to CTP with either L-glutamine or ammonia as the source of nitrogen. Regulates intracellular CTP levels through interactions with the four ribonucleotide triphosphates.</text>
</comment>
<dbReference type="UniPathway" id="UPA00159">
    <property type="reaction ID" value="UER00277"/>
</dbReference>
<dbReference type="GO" id="GO:0005829">
    <property type="term" value="C:cytosol"/>
    <property type="evidence" value="ECO:0007669"/>
    <property type="project" value="TreeGrafter"/>
</dbReference>
<evidence type="ECO:0000256" key="2">
    <source>
        <dbReference type="ARBA" id="ARBA00007533"/>
    </source>
</evidence>
<feature type="binding site" evidence="11">
    <location>
        <begin position="388"/>
        <end position="391"/>
    </location>
    <ligand>
        <name>L-glutamine</name>
        <dbReference type="ChEBI" id="CHEBI:58359"/>
    </ligand>
</feature>
<evidence type="ECO:0000259" key="13">
    <source>
        <dbReference type="Pfam" id="PF06418"/>
    </source>
</evidence>
<feature type="binding site" evidence="11">
    <location>
        <position position="411"/>
    </location>
    <ligand>
        <name>L-glutamine</name>
        <dbReference type="ChEBI" id="CHEBI:58359"/>
    </ligand>
</feature>
<dbReference type="InterPro" id="IPR017456">
    <property type="entry name" value="CTP_synthase_N"/>
</dbReference>
<evidence type="ECO:0000256" key="4">
    <source>
        <dbReference type="ARBA" id="ARBA00022723"/>
    </source>
</evidence>
<feature type="binding site" evidence="11">
    <location>
        <position position="13"/>
    </location>
    <ligand>
        <name>UTP</name>
        <dbReference type="ChEBI" id="CHEBI:46398"/>
    </ligand>
</feature>
<evidence type="ECO:0000256" key="1">
    <source>
        <dbReference type="ARBA" id="ARBA00005171"/>
    </source>
</evidence>
<dbReference type="Pfam" id="PF06418">
    <property type="entry name" value="CTP_synth_N"/>
    <property type="match status" value="1"/>
</dbReference>
<gene>
    <name evidence="11" type="primary">pyrG</name>
    <name evidence="14" type="ORF">A3I30_03235</name>
</gene>
<reference evidence="14 15" key="1">
    <citation type="journal article" date="2016" name="Nat. Commun.">
        <title>Thousands of microbial genomes shed light on interconnected biogeochemical processes in an aquifer system.</title>
        <authorList>
            <person name="Anantharaman K."/>
            <person name="Brown C.T."/>
            <person name="Hug L.A."/>
            <person name="Sharon I."/>
            <person name="Castelle C.J."/>
            <person name="Probst A.J."/>
            <person name="Thomas B.C."/>
            <person name="Singh A."/>
            <person name="Wilkins M.J."/>
            <person name="Karaoz U."/>
            <person name="Brodie E.L."/>
            <person name="Williams K.H."/>
            <person name="Hubbard S.S."/>
            <person name="Banfield J.F."/>
        </authorList>
    </citation>
    <scope>NUCLEOTIDE SEQUENCE [LARGE SCALE GENOMIC DNA]</scope>
</reference>
<comment type="caution">
    <text evidence="11">Lacks conserved residue(s) required for the propagation of feature annotation.</text>
</comment>
<comment type="similarity">
    <text evidence="2 11">Belongs to the CTP synthase family.</text>
</comment>
<dbReference type="SUPFAM" id="SSF52540">
    <property type="entry name" value="P-loop containing nucleoside triphosphate hydrolases"/>
    <property type="match status" value="1"/>
</dbReference>
<dbReference type="NCBIfam" id="TIGR00337">
    <property type="entry name" value="PyrG"/>
    <property type="match status" value="1"/>
</dbReference>
<dbReference type="InterPro" id="IPR029062">
    <property type="entry name" value="Class_I_gatase-like"/>
</dbReference>
<feature type="binding site" evidence="11">
    <location>
        <position position="223"/>
    </location>
    <ligand>
        <name>CTP</name>
        <dbReference type="ChEBI" id="CHEBI:37563"/>
        <note>allosteric inhibitor</note>
    </ligand>
</feature>
<dbReference type="PANTHER" id="PTHR11550">
    <property type="entry name" value="CTP SYNTHASE"/>
    <property type="match status" value="1"/>
</dbReference>
<accession>A0A1F5CBQ6</accession>
<dbReference type="FunFam" id="3.40.50.880:FF:000002">
    <property type="entry name" value="CTP synthase"/>
    <property type="match status" value="1"/>
</dbReference>
<dbReference type="EC" id="6.3.4.2" evidence="11"/>
<evidence type="ECO:0000256" key="10">
    <source>
        <dbReference type="ARBA" id="ARBA00047781"/>
    </source>
</evidence>
<evidence type="ECO:0000313" key="14">
    <source>
        <dbReference type="EMBL" id="OGD40283.1"/>
    </source>
</evidence>
<keyword evidence="5 11" id="KW-0547">Nucleotide-binding</keyword>
<keyword evidence="3 11" id="KW-0436">Ligase</keyword>
<feature type="binding site" evidence="11">
    <location>
        <position position="71"/>
    </location>
    <ligand>
        <name>ATP</name>
        <dbReference type="ChEBI" id="CHEBI:30616"/>
    </ligand>
</feature>
<dbReference type="InterPro" id="IPR027417">
    <property type="entry name" value="P-loop_NTPase"/>
</dbReference>
<dbReference type="HAMAP" id="MF_01227">
    <property type="entry name" value="PyrG"/>
    <property type="match status" value="1"/>
</dbReference>
<dbReference type="EMBL" id="MEYV01000010">
    <property type="protein sequence ID" value="OGD40283.1"/>
    <property type="molecule type" value="Genomic_DNA"/>
</dbReference>
<dbReference type="PANTHER" id="PTHR11550:SF0">
    <property type="entry name" value="CTP SYNTHASE-RELATED"/>
    <property type="match status" value="1"/>
</dbReference>
<feature type="binding site" evidence="11">
    <location>
        <position position="223"/>
    </location>
    <ligand>
        <name>UTP</name>
        <dbReference type="ChEBI" id="CHEBI:46398"/>
    </ligand>
</feature>
<evidence type="ECO:0000256" key="9">
    <source>
        <dbReference type="ARBA" id="ARBA00022975"/>
    </source>
</evidence>
<dbReference type="Proteomes" id="UP000177197">
    <property type="component" value="Unassembled WGS sequence"/>
</dbReference>
<feature type="domain" description="Glutamine amidotransferase" evidence="12">
    <location>
        <begin position="306"/>
        <end position="535"/>
    </location>
</feature>
<dbReference type="InterPro" id="IPR017926">
    <property type="entry name" value="GATASE"/>
</dbReference>
<dbReference type="SUPFAM" id="SSF52317">
    <property type="entry name" value="Class I glutamine amidotransferase-like"/>
    <property type="match status" value="1"/>
</dbReference>
<dbReference type="GO" id="GO:0046872">
    <property type="term" value="F:metal ion binding"/>
    <property type="evidence" value="ECO:0007669"/>
    <property type="project" value="UniProtKB-KW"/>
</dbReference>
<feature type="binding site" evidence="11">
    <location>
        <begin position="187"/>
        <end position="192"/>
    </location>
    <ligand>
        <name>UTP</name>
        <dbReference type="ChEBI" id="CHEBI:46398"/>
    </ligand>
</feature>
<dbReference type="Pfam" id="PF00117">
    <property type="entry name" value="GATase"/>
    <property type="match status" value="1"/>
</dbReference>
<dbReference type="Gene3D" id="3.40.50.880">
    <property type="match status" value="1"/>
</dbReference>
<feature type="active site" evidence="11">
    <location>
        <position position="516"/>
    </location>
</feature>
<comment type="pathway">
    <text evidence="1 11">Pyrimidine metabolism; CTP biosynthesis via de novo pathway; CTP from UDP: step 2/2.</text>
</comment>
<dbReference type="AlphaFoldDB" id="A0A1F5CBQ6"/>
<comment type="subunit">
    <text evidence="11">Homotetramer.</text>
</comment>
<dbReference type="GO" id="GO:0044210">
    <property type="term" value="P:'de novo' CTP biosynthetic process"/>
    <property type="evidence" value="ECO:0007669"/>
    <property type="project" value="UniProtKB-UniRule"/>
</dbReference>
<evidence type="ECO:0000313" key="15">
    <source>
        <dbReference type="Proteomes" id="UP000177197"/>
    </source>
</evidence>
<feature type="active site" evidence="11">
    <location>
        <position position="518"/>
    </location>
</feature>
<name>A0A1F5CBQ6_9BACT</name>
<keyword evidence="4 11" id="KW-0479">Metal-binding</keyword>
<sequence length="540" mass="61012">MTKYIFVIGGVMSGVGKGVATASLGKILASRGYNVSLVKIDPYLNVDAGTMNPVEHGEVFVTEDGLETDQDLGNYERFLDRNMHACNSMTTGSVFKSVIERERDLKYEGKCVETIPHVTEEVQKRIKKAASETGADFLLVEIGGTVGEYQNMLFLEAARLTRLLHPQDTLFILVSYLPIPKMVGEMKTKPTQHAARTLNSAGIQPDFIIARSEVPLDEPRKKKIAIFCNVAPDDVISAPDITSIYEIPVNFEKDRIGNKILKKFRMKPKKAAGLTGWNRLVRKIRTVSKPVKIGIIGKYFNSGNFVIKDAYLSVIEATKHAAWHWDRKPEIQWLDSEIYEKNPRALKALSKYDGIIVPGGFGDRGVEGKIKAIGYVRKYKIPFLGLCYGMQLATIEFARNVCGLKNAHTTEVNKNTRHPVIDIMEEQKQNLEKSNYGASMRLGAYRCVLTADTLAQEAYGKKEVWERHRHRYELNNNYRQILESRGLVVSGVNPEKNLIEIIEIKNHPFFVGSQFHPEFLSRPLRPHPLFRDFVKASIRK</sequence>
<comment type="activity regulation">
    <text evidence="11">Allosterically activated by GTP, when glutamine is the substrate; GTP has no effect on the reaction when ammonia is the substrate. The allosteric effector GTP functions by stabilizing the protein conformation that binds the tetrahedral intermediate(s) formed during glutamine hydrolysis. Inhibited by the product CTP, via allosteric rather than competitive inhibition.</text>
</comment>
<dbReference type="Gene3D" id="3.40.50.300">
    <property type="entry name" value="P-loop containing nucleotide triphosphate hydrolases"/>
    <property type="match status" value="1"/>
</dbReference>
<comment type="caution">
    <text evidence="14">The sequence shown here is derived from an EMBL/GenBank/DDBJ whole genome shotgun (WGS) entry which is preliminary data.</text>
</comment>
<dbReference type="InterPro" id="IPR004468">
    <property type="entry name" value="CTP_synthase"/>
</dbReference>
<dbReference type="NCBIfam" id="NF003792">
    <property type="entry name" value="PRK05380.1"/>
    <property type="match status" value="1"/>
</dbReference>
<dbReference type="CDD" id="cd01746">
    <property type="entry name" value="GATase1_CTP_Synthase"/>
    <property type="match status" value="1"/>
</dbReference>
<dbReference type="GO" id="GO:0003883">
    <property type="term" value="F:CTP synthase activity"/>
    <property type="evidence" value="ECO:0007669"/>
    <property type="project" value="UniProtKB-UniRule"/>
</dbReference>
<dbReference type="GO" id="GO:0097268">
    <property type="term" value="C:cytoophidium"/>
    <property type="evidence" value="ECO:0007669"/>
    <property type="project" value="UniProtKB-ARBA"/>
</dbReference>
<dbReference type="CDD" id="cd03113">
    <property type="entry name" value="CTPS_N"/>
    <property type="match status" value="1"/>
</dbReference>
<feature type="binding site" evidence="11">
    <location>
        <position position="241"/>
    </location>
    <ligand>
        <name>ATP</name>
        <dbReference type="ChEBI" id="CHEBI:30616"/>
    </ligand>
</feature>
<evidence type="ECO:0000256" key="3">
    <source>
        <dbReference type="ARBA" id="ARBA00022598"/>
    </source>
</evidence>
<feature type="binding site" evidence="11">
    <location>
        <position position="471"/>
    </location>
    <ligand>
        <name>L-glutamine</name>
        <dbReference type="ChEBI" id="CHEBI:58359"/>
    </ligand>
</feature>
<keyword evidence="8 11" id="KW-0315">Glutamine amidotransferase</keyword>
<proteinExistence type="inferred from homology"/>
<feature type="domain" description="CTP synthase N-terminal" evidence="13">
    <location>
        <begin position="3"/>
        <end position="266"/>
    </location>
</feature>
<dbReference type="GO" id="GO:0042802">
    <property type="term" value="F:identical protein binding"/>
    <property type="evidence" value="ECO:0007669"/>
    <property type="project" value="TreeGrafter"/>
</dbReference>
<comment type="catalytic activity">
    <reaction evidence="10 11">
        <text>UTP + L-glutamine + ATP + H2O = CTP + L-glutamate + ADP + phosphate + 2 H(+)</text>
        <dbReference type="Rhea" id="RHEA:26426"/>
        <dbReference type="ChEBI" id="CHEBI:15377"/>
        <dbReference type="ChEBI" id="CHEBI:15378"/>
        <dbReference type="ChEBI" id="CHEBI:29985"/>
        <dbReference type="ChEBI" id="CHEBI:30616"/>
        <dbReference type="ChEBI" id="CHEBI:37563"/>
        <dbReference type="ChEBI" id="CHEBI:43474"/>
        <dbReference type="ChEBI" id="CHEBI:46398"/>
        <dbReference type="ChEBI" id="CHEBI:58359"/>
        <dbReference type="ChEBI" id="CHEBI:456216"/>
        <dbReference type="EC" id="6.3.4.2"/>
    </reaction>
</comment>
<dbReference type="GO" id="GO:0019856">
    <property type="term" value="P:pyrimidine nucleobase biosynthetic process"/>
    <property type="evidence" value="ECO:0007669"/>
    <property type="project" value="TreeGrafter"/>
</dbReference>
<feature type="binding site" evidence="11">
    <location>
        <position position="13"/>
    </location>
    <ligand>
        <name>CTP</name>
        <dbReference type="ChEBI" id="CHEBI:37563"/>
        <note>allosteric inhibitor</note>
    </ligand>
</feature>
<dbReference type="FunFam" id="3.40.50.300:FF:000009">
    <property type="entry name" value="CTP synthase"/>
    <property type="match status" value="1"/>
</dbReference>
<evidence type="ECO:0000256" key="11">
    <source>
        <dbReference type="HAMAP-Rule" id="MF_01227"/>
    </source>
</evidence>
<feature type="active site" description="Nucleophile; for glutamine hydrolysis" evidence="11">
    <location>
        <position position="387"/>
    </location>
</feature>
<organism evidence="14 15">
    <name type="scientific">Candidatus Azambacteria bacterium RIFCSPLOWO2_02_FULL_44_14</name>
    <dbReference type="NCBI Taxonomy" id="1797306"/>
    <lineage>
        <taxon>Bacteria</taxon>
        <taxon>Candidatus Azamiibacteriota</taxon>
    </lineage>
</organism>
<dbReference type="InterPro" id="IPR033828">
    <property type="entry name" value="GATase1_CTP_Synthase"/>
</dbReference>
<comment type="catalytic activity">
    <reaction evidence="11">
        <text>UTP + NH4(+) + ATP = CTP + ADP + phosphate + 2 H(+)</text>
        <dbReference type="Rhea" id="RHEA:16597"/>
        <dbReference type="ChEBI" id="CHEBI:15378"/>
        <dbReference type="ChEBI" id="CHEBI:28938"/>
        <dbReference type="ChEBI" id="CHEBI:30616"/>
        <dbReference type="ChEBI" id="CHEBI:37563"/>
        <dbReference type="ChEBI" id="CHEBI:43474"/>
        <dbReference type="ChEBI" id="CHEBI:46398"/>
        <dbReference type="ChEBI" id="CHEBI:456216"/>
    </reaction>
</comment>
<comment type="catalytic activity">
    <reaction evidence="11">
        <text>L-glutamine + H2O = L-glutamate + NH4(+)</text>
        <dbReference type="Rhea" id="RHEA:15889"/>
        <dbReference type="ChEBI" id="CHEBI:15377"/>
        <dbReference type="ChEBI" id="CHEBI:28938"/>
        <dbReference type="ChEBI" id="CHEBI:29985"/>
        <dbReference type="ChEBI" id="CHEBI:58359"/>
    </reaction>
</comment>
<feature type="binding site" evidence="11">
    <location>
        <position position="141"/>
    </location>
    <ligand>
        <name>Mg(2+)</name>
        <dbReference type="ChEBI" id="CHEBI:18420"/>
    </ligand>
</feature>
<keyword evidence="6 11" id="KW-0067">ATP-binding</keyword>
<evidence type="ECO:0000256" key="5">
    <source>
        <dbReference type="ARBA" id="ARBA00022741"/>
    </source>
</evidence>